<evidence type="ECO:0000259" key="2">
    <source>
        <dbReference type="PROSITE" id="PS50206"/>
    </source>
</evidence>
<evidence type="ECO:0000313" key="4">
    <source>
        <dbReference type="Proteomes" id="UP001597042"/>
    </source>
</evidence>
<dbReference type="PROSITE" id="PS50206">
    <property type="entry name" value="RHODANESE_3"/>
    <property type="match status" value="1"/>
</dbReference>
<dbReference type="Pfam" id="PF00581">
    <property type="entry name" value="Rhodanese"/>
    <property type="match status" value="1"/>
</dbReference>
<dbReference type="Gene3D" id="3.40.250.10">
    <property type="entry name" value="Rhodanese-like domain"/>
    <property type="match status" value="1"/>
</dbReference>
<comment type="caution">
    <text evidence="3">The sequence shown here is derived from an EMBL/GenBank/DDBJ whole genome shotgun (WGS) entry which is preliminary data.</text>
</comment>
<organism evidence="3 4">
    <name type="scientific">Microbacterium koreense</name>
    <dbReference type="NCBI Taxonomy" id="323761"/>
    <lineage>
        <taxon>Bacteria</taxon>
        <taxon>Bacillati</taxon>
        <taxon>Actinomycetota</taxon>
        <taxon>Actinomycetes</taxon>
        <taxon>Micrococcales</taxon>
        <taxon>Microbacteriaceae</taxon>
        <taxon>Microbacterium</taxon>
    </lineage>
</organism>
<dbReference type="PANTHER" id="PTHR45431">
    <property type="entry name" value="RHODANESE-LIKE DOMAIN-CONTAINING PROTEIN 15, CHLOROPLASTIC"/>
    <property type="match status" value="1"/>
</dbReference>
<evidence type="ECO:0000256" key="1">
    <source>
        <dbReference type="SAM" id="Phobius"/>
    </source>
</evidence>
<dbReference type="SMART" id="SM00450">
    <property type="entry name" value="RHOD"/>
    <property type="match status" value="1"/>
</dbReference>
<feature type="domain" description="Rhodanese" evidence="2">
    <location>
        <begin position="65"/>
        <end position="153"/>
    </location>
</feature>
<reference evidence="4" key="1">
    <citation type="journal article" date="2019" name="Int. J. Syst. Evol. Microbiol.">
        <title>The Global Catalogue of Microorganisms (GCM) 10K type strain sequencing project: providing services to taxonomists for standard genome sequencing and annotation.</title>
        <authorList>
            <consortium name="The Broad Institute Genomics Platform"/>
            <consortium name="The Broad Institute Genome Sequencing Center for Infectious Disease"/>
            <person name="Wu L."/>
            <person name="Ma J."/>
        </authorList>
    </citation>
    <scope>NUCLEOTIDE SEQUENCE [LARGE SCALE GENOMIC DNA]</scope>
    <source>
        <strain evidence="4">CCUG 50754</strain>
    </source>
</reference>
<dbReference type="PANTHER" id="PTHR45431:SF3">
    <property type="entry name" value="RHODANESE-LIKE DOMAIN-CONTAINING PROTEIN 15, CHLOROPLASTIC"/>
    <property type="match status" value="1"/>
</dbReference>
<dbReference type="InterPro" id="IPR001763">
    <property type="entry name" value="Rhodanese-like_dom"/>
</dbReference>
<keyword evidence="1" id="KW-0812">Transmembrane</keyword>
<dbReference type="RefSeq" id="WP_378750712.1">
    <property type="nucleotide sequence ID" value="NZ_JBHSSV010000003.1"/>
</dbReference>
<dbReference type="InterPro" id="IPR052367">
    <property type="entry name" value="Thiosulfate_ST/Rhodanese-like"/>
</dbReference>
<keyword evidence="1" id="KW-0472">Membrane</keyword>
<sequence>MERRPGLDVASTSTKHWLEFRSTSGVRDTAMRRHSPRWFAALGTVAVLTAALAGCATGASPSIPITDETVVVDVRTTAEYSEGHLEGAVNIDLQDPGFAAAVAELDDDVEYVVYCRSGNRSAQAASVMQAEALQVIDAGGFEDAAAATGLAVVP</sequence>
<gene>
    <name evidence="3" type="ORF">ACFQZV_03775</name>
</gene>
<feature type="transmembrane region" description="Helical" evidence="1">
    <location>
        <begin position="38"/>
        <end position="59"/>
    </location>
</feature>
<accession>A0ABW2ZP44</accession>
<keyword evidence="1" id="KW-1133">Transmembrane helix</keyword>
<dbReference type="SUPFAM" id="SSF52821">
    <property type="entry name" value="Rhodanese/Cell cycle control phosphatase"/>
    <property type="match status" value="1"/>
</dbReference>
<dbReference type="InterPro" id="IPR036873">
    <property type="entry name" value="Rhodanese-like_dom_sf"/>
</dbReference>
<dbReference type="Proteomes" id="UP001597042">
    <property type="component" value="Unassembled WGS sequence"/>
</dbReference>
<name>A0ABW2ZP44_9MICO</name>
<dbReference type="EMBL" id="JBHTIM010000001">
    <property type="protein sequence ID" value="MFD0780417.1"/>
    <property type="molecule type" value="Genomic_DNA"/>
</dbReference>
<dbReference type="CDD" id="cd00158">
    <property type="entry name" value="RHOD"/>
    <property type="match status" value="1"/>
</dbReference>
<proteinExistence type="predicted"/>
<protein>
    <submittedName>
        <fullName evidence="3">Rhodanese-like domain-containing protein</fullName>
    </submittedName>
</protein>
<evidence type="ECO:0000313" key="3">
    <source>
        <dbReference type="EMBL" id="MFD0780417.1"/>
    </source>
</evidence>
<keyword evidence="4" id="KW-1185">Reference proteome</keyword>